<organism evidence="2 3">
    <name type="scientific">Portunus trituberculatus</name>
    <name type="common">Swimming crab</name>
    <name type="synonym">Neptunus trituberculatus</name>
    <dbReference type="NCBI Taxonomy" id="210409"/>
    <lineage>
        <taxon>Eukaryota</taxon>
        <taxon>Metazoa</taxon>
        <taxon>Ecdysozoa</taxon>
        <taxon>Arthropoda</taxon>
        <taxon>Crustacea</taxon>
        <taxon>Multicrustacea</taxon>
        <taxon>Malacostraca</taxon>
        <taxon>Eumalacostraca</taxon>
        <taxon>Eucarida</taxon>
        <taxon>Decapoda</taxon>
        <taxon>Pleocyemata</taxon>
        <taxon>Brachyura</taxon>
        <taxon>Eubrachyura</taxon>
        <taxon>Portunoidea</taxon>
        <taxon>Portunidae</taxon>
        <taxon>Portuninae</taxon>
        <taxon>Portunus</taxon>
    </lineage>
</organism>
<feature type="compositionally biased region" description="Basic and acidic residues" evidence="1">
    <location>
        <begin position="84"/>
        <end position="95"/>
    </location>
</feature>
<gene>
    <name evidence="2" type="ORF">E2C01_013911</name>
</gene>
<comment type="caution">
    <text evidence="2">The sequence shown here is derived from an EMBL/GenBank/DDBJ whole genome shotgun (WGS) entry which is preliminary data.</text>
</comment>
<dbReference type="EMBL" id="VSRR010000928">
    <property type="protein sequence ID" value="MPC20947.1"/>
    <property type="molecule type" value="Genomic_DNA"/>
</dbReference>
<name>A0A5B7DID4_PORTR</name>
<feature type="compositionally biased region" description="Basic and acidic residues" evidence="1">
    <location>
        <begin position="107"/>
        <end position="125"/>
    </location>
</feature>
<reference evidence="2 3" key="1">
    <citation type="submission" date="2019-05" db="EMBL/GenBank/DDBJ databases">
        <title>Another draft genome of Portunus trituberculatus and its Hox gene families provides insights of decapod evolution.</title>
        <authorList>
            <person name="Jeong J.-H."/>
            <person name="Song I."/>
            <person name="Kim S."/>
            <person name="Choi T."/>
            <person name="Kim D."/>
            <person name="Ryu S."/>
            <person name="Kim W."/>
        </authorList>
    </citation>
    <scope>NUCLEOTIDE SEQUENCE [LARGE SCALE GENOMIC DNA]</scope>
    <source>
        <tissue evidence="2">Muscle</tissue>
    </source>
</reference>
<accession>A0A5B7DID4</accession>
<feature type="region of interest" description="Disordered" evidence="1">
    <location>
        <begin position="75"/>
        <end position="125"/>
    </location>
</feature>
<evidence type="ECO:0000256" key="1">
    <source>
        <dbReference type="SAM" id="MobiDB-lite"/>
    </source>
</evidence>
<proteinExistence type="predicted"/>
<dbReference type="Proteomes" id="UP000324222">
    <property type="component" value="Unassembled WGS sequence"/>
</dbReference>
<dbReference type="AlphaFoldDB" id="A0A5B7DID4"/>
<keyword evidence="3" id="KW-1185">Reference proteome</keyword>
<sequence length="125" mass="13749">MEVLSSTLLIEDLTLGNAEKKRNDKSIRLILTDLGEGKLLTSEGDLVEAKEDLRRRLSERLQELQEIGARGPVEVDHLLLPSGGEERQEPVEGKSGKGQQKRLNKKAHLDATSRAGPRELAKGMG</sequence>
<protein>
    <submittedName>
        <fullName evidence="2">Uncharacterized protein</fullName>
    </submittedName>
</protein>
<evidence type="ECO:0000313" key="2">
    <source>
        <dbReference type="EMBL" id="MPC20947.1"/>
    </source>
</evidence>
<evidence type="ECO:0000313" key="3">
    <source>
        <dbReference type="Proteomes" id="UP000324222"/>
    </source>
</evidence>